<evidence type="ECO:0000313" key="2">
    <source>
        <dbReference type="Proteomes" id="UP000523007"/>
    </source>
</evidence>
<sequence length="59" mass="6034">MACGQPLEQSDMVHAGFRQEALNGLRGHPAETNAVDHTDLGDAFAGGEARLGVADAGSL</sequence>
<evidence type="ECO:0000313" key="1">
    <source>
        <dbReference type="EMBL" id="MBB4934739.1"/>
    </source>
</evidence>
<gene>
    <name evidence="1" type="ORF">F4561_005633</name>
</gene>
<accession>A0A7W7W6B6</accession>
<name>A0A7W7W6B6_9ACTN</name>
<keyword evidence="2" id="KW-1185">Reference proteome</keyword>
<proteinExistence type="predicted"/>
<dbReference type="EMBL" id="JACHJT010000002">
    <property type="protein sequence ID" value="MBB4934739.1"/>
    <property type="molecule type" value="Genomic_DNA"/>
</dbReference>
<dbReference type="Proteomes" id="UP000523007">
    <property type="component" value="Unassembled WGS sequence"/>
</dbReference>
<dbReference type="AlphaFoldDB" id="A0A7W7W6B6"/>
<organism evidence="1 2">
    <name type="scientific">Lipingzhangella halophila</name>
    <dbReference type="NCBI Taxonomy" id="1783352"/>
    <lineage>
        <taxon>Bacteria</taxon>
        <taxon>Bacillati</taxon>
        <taxon>Actinomycetota</taxon>
        <taxon>Actinomycetes</taxon>
        <taxon>Streptosporangiales</taxon>
        <taxon>Nocardiopsidaceae</taxon>
        <taxon>Lipingzhangella</taxon>
    </lineage>
</organism>
<comment type="caution">
    <text evidence="1">The sequence shown here is derived from an EMBL/GenBank/DDBJ whole genome shotgun (WGS) entry which is preliminary data.</text>
</comment>
<reference evidence="1 2" key="1">
    <citation type="submission" date="2020-08" db="EMBL/GenBank/DDBJ databases">
        <title>Sequencing the genomes of 1000 actinobacteria strains.</title>
        <authorList>
            <person name="Klenk H.-P."/>
        </authorList>
    </citation>
    <scope>NUCLEOTIDE SEQUENCE [LARGE SCALE GENOMIC DNA]</scope>
    <source>
        <strain evidence="1 2">DSM 102030</strain>
    </source>
</reference>
<protein>
    <submittedName>
        <fullName evidence="1">Uncharacterized protein</fullName>
    </submittedName>
</protein>